<dbReference type="GO" id="GO:0016197">
    <property type="term" value="P:endosomal transport"/>
    <property type="evidence" value="ECO:0007669"/>
    <property type="project" value="TreeGrafter"/>
</dbReference>
<comment type="caution">
    <text evidence="2">The sequence shown here is derived from an EMBL/GenBank/DDBJ whole genome shotgun (WGS) entry which is preliminary data.</text>
</comment>
<dbReference type="Gene3D" id="3.40.50.150">
    <property type="entry name" value="Vaccinia Virus protein VP39"/>
    <property type="match status" value="1"/>
</dbReference>
<dbReference type="GO" id="GO:0006888">
    <property type="term" value="P:endoplasmic reticulum to Golgi vesicle-mediated transport"/>
    <property type="evidence" value="ECO:0007669"/>
    <property type="project" value="TreeGrafter"/>
</dbReference>
<dbReference type="GO" id="GO:0032259">
    <property type="term" value="P:methylation"/>
    <property type="evidence" value="ECO:0007669"/>
    <property type="project" value="UniProtKB-KW"/>
</dbReference>
<protein>
    <submittedName>
        <fullName evidence="2">Methyltransferase, FkbM family</fullName>
    </submittedName>
</protein>
<dbReference type="AlphaFoldDB" id="A0A0S4S3A6"/>
<dbReference type="Pfam" id="PF05050">
    <property type="entry name" value="Methyltransf_21"/>
    <property type="match status" value="1"/>
</dbReference>
<dbReference type="PANTHER" id="PTHR34009">
    <property type="entry name" value="PROTEIN STAR"/>
    <property type="match status" value="1"/>
</dbReference>
<dbReference type="InterPro" id="IPR029063">
    <property type="entry name" value="SAM-dependent_MTases_sf"/>
</dbReference>
<keyword evidence="3" id="KW-1185">Reference proteome</keyword>
<dbReference type="GO" id="GO:0005886">
    <property type="term" value="C:plasma membrane"/>
    <property type="evidence" value="ECO:0007669"/>
    <property type="project" value="TreeGrafter"/>
</dbReference>
<dbReference type="SUPFAM" id="SSF53335">
    <property type="entry name" value="S-adenosyl-L-methionine-dependent methyltransferases"/>
    <property type="match status" value="1"/>
</dbReference>
<name>A0A0S4S3A6_CAMHY</name>
<organism evidence="2 3">
    <name type="scientific">Campylobacter hyointestinalis subsp. hyointestinalis</name>
    <dbReference type="NCBI Taxonomy" id="91352"/>
    <lineage>
        <taxon>Bacteria</taxon>
        <taxon>Pseudomonadati</taxon>
        <taxon>Campylobacterota</taxon>
        <taxon>Epsilonproteobacteria</taxon>
        <taxon>Campylobacterales</taxon>
        <taxon>Campylobacteraceae</taxon>
        <taxon>Campylobacter</taxon>
    </lineage>
</organism>
<dbReference type="GO" id="GO:0005737">
    <property type="term" value="C:cytoplasm"/>
    <property type="evidence" value="ECO:0007669"/>
    <property type="project" value="GOC"/>
</dbReference>
<dbReference type="Proteomes" id="UP000052237">
    <property type="component" value="Unassembled WGS sequence"/>
</dbReference>
<dbReference type="PANTHER" id="PTHR34009:SF2">
    <property type="entry name" value="PROTEIN STAR"/>
    <property type="match status" value="1"/>
</dbReference>
<proteinExistence type="predicted"/>
<dbReference type="InterPro" id="IPR006342">
    <property type="entry name" value="FkbM_mtfrase"/>
</dbReference>
<keyword evidence="2" id="KW-0489">Methyltransferase</keyword>
<evidence type="ECO:0000313" key="3">
    <source>
        <dbReference type="Proteomes" id="UP000052237"/>
    </source>
</evidence>
<keyword evidence="2" id="KW-0808">Transferase</keyword>
<reference evidence="2 3" key="1">
    <citation type="submission" date="2015-11" db="EMBL/GenBank/DDBJ databases">
        <authorList>
            <consortium name="Pathogen Informatics"/>
        </authorList>
    </citation>
    <scope>NUCLEOTIDE SEQUENCE [LARGE SCALE GENOMIC DNA]</scope>
    <source>
        <strain evidence="2 3">006A-0059</strain>
    </source>
</reference>
<accession>A0A0S4S3A6</accession>
<sequence length="246" mass="29254">MCIYKNILPKSVIKFLRIFILNYITKYHIKSYSQEGEDMILNRLFEYKNNGFYVDIGAHHPFRFSNTYLFYKKGWRGINVDAMPNSMKVFNKFRPRDINIECGVANISKLNDRKNKRPIMTYYIFNEPALNGFNVGLEEKFKNHPQFFLERKVQIPVFSLEEILENNLPKNTTIDFMSIDVEGLDYEVLQSNNFEKYRPNVLLVEAWESGLDDIITSEIYTFLKNKKYDLYAKSVNTLFFKSRENM</sequence>
<dbReference type="EMBL" id="FAVB01000002">
    <property type="protein sequence ID" value="CUU79955.1"/>
    <property type="molecule type" value="Genomic_DNA"/>
</dbReference>
<feature type="domain" description="Methyltransferase FkbM" evidence="1">
    <location>
        <begin position="55"/>
        <end position="228"/>
    </location>
</feature>
<dbReference type="GO" id="GO:0008168">
    <property type="term" value="F:methyltransferase activity"/>
    <property type="evidence" value="ECO:0007669"/>
    <property type="project" value="UniProtKB-KW"/>
</dbReference>
<dbReference type="RefSeq" id="WP_059435140.1">
    <property type="nucleotide sequence ID" value="NZ_FAVB01000002.1"/>
</dbReference>
<evidence type="ECO:0000259" key="1">
    <source>
        <dbReference type="Pfam" id="PF05050"/>
    </source>
</evidence>
<dbReference type="InterPro" id="IPR053202">
    <property type="entry name" value="EGF_Rcpt_Signaling_Reg"/>
</dbReference>
<gene>
    <name evidence="2" type="ORF">ERS686654_01132</name>
</gene>
<evidence type="ECO:0000313" key="2">
    <source>
        <dbReference type="EMBL" id="CUU79955.1"/>
    </source>
</evidence>